<dbReference type="AlphaFoldDB" id="A0A0A9Y2M9"/>
<gene>
    <name evidence="2" type="primary">pol_184</name>
    <name evidence="1" type="synonym">pol_391</name>
    <name evidence="2" type="ORF">CM83_33085</name>
    <name evidence="1" type="ORF">CM83_33091</name>
</gene>
<evidence type="ECO:0000313" key="3">
    <source>
        <dbReference type="EMBL" id="JAG59783.1"/>
    </source>
</evidence>
<evidence type="ECO:0000313" key="2">
    <source>
        <dbReference type="EMBL" id="JAG27302.1"/>
    </source>
</evidence>
<keyword evidence="2" id="KW-0808">Transferase</keyword>
<reference evidence="3" key="3">
    <citation type="submission" date="2014-09" db="EMBL/GenBank/DDBJ databases">
        <authorList>
            <person name="Magalhaes I.L.F."/>
            <person name="Oliveira U."/>
            <person name="Santos F.R."/>
            <person name="Vidigal T.H.D.A."/>
            <person name="Brescovit A.D."/>
            <person name="Santos A.J."/>
        </authorList>
    </citation>
    <scope>NUCLEOTIDE SEQUENCE</scope>
</reference>
<proteinExistence type="predicted"/>
<reference evidence="2" key="2">
    <citation type="submission" date="2014-07" db="EMBL/GenBank/DDBJ databases">
        <authorList>
            <person name="Hull J."/>
        </authorList>
    </citation>
    <scope>NUCLEOTIDE SEQUENCE</scope>
</reference>
<dbReference type="GO" id="GO:0003964">
    <property type="term" value="F:RNA-directed DNA polymerase activity"/>
    <property type="evidence" value="ECO:0007669"/>
    <property type="project" value="UniProtKB-KW"/>
</dbReference>
<keyword evidence="2" id="KW-0548">Nucleotidyltransferase</keyword>
<protein>
    <submittedName>
        <fullName evidence="2">RNA-directed DNA polymerase from mobile element jockey</fullName>
    </submittedName>
</protein>
<dbReference type="EMBL" id="GBHO01016302">
    <property type="protein sequence ID" value="JAG27302.1"/>
    <property type="molecule type" value="Transcribed_RNA"/>
</dbReference>
<sequence>MWRMKQSQYAPTNFTDRKIPDLEVEINSNRIPCADTLKYLRMTLDSKLNWNYLIEKKEQELMIKFRKMYWLMGRNFQLSLHNKLLTRVFINRFFFYLDLLWG</sequence>
<evidence type="ECO:0000313" key="1">
    <source>
        <dbReference type="EMBL" id="JAG22062.1"/>
    </source>
</evidence>
<reference evidence="2" key="1">
    <citation type="journal article" date="2014" name="PLoS ONE">
        <title>Transcriptome-Based Identification of ABC Transporters in the Western Tarnished Plant Bug Lygus hesperus.</title>
        <authorList>
            <person name="Hull J.J."/>
            <person name="Chaney K."/>
            <person name="Geib S.M."/>
            <person name="Fabrick J.A."/>
            <person name="Brent C.S."/>
            <person name="Walsh D."/>
            <person name="Lavine L.C."/>
        </authorList>
    </citation>
    <scope>NUCLEOTIDE SEQUENCE</scope>
</reference>
<name>A0A0A9Y2M9_LYGHE</name>
<keyword evidence="2" id="KW-0695">RNA-directed DNA polymerase</keyword>
<dbReference type="EMBL" id="GBRD01006038">
    <property type="protein sequence ID" value="JAG59783.1"/>
    <property type="molecule type" value="Transcribed_RNA"/>
</dbReference>
<dbReference type="EMBL" id="GBHO01021542">
    <property type="protein sequence ID" value="JAG22062.1"/>
    <property type="molecule type" value="Transcribed_RNA"/>
</dbReference>
<organism evidence="2">
    <name type="scientific">Lygus hesperus</name>
    <name type="common">Western plant bug</name>
    <dbReference type="NCBI Taxonomy" id="30085"/>
    <lineage>
        <taxon>Eukaryota</taxon>
        <taxon>Metazoa</taxon>
        <taxon>Ecdysozoa</taxon>
        <taxon>Arthropoda</taxon>
        <taxon>Hexapoda</taxon>
        <taxon>Insecta</taxon>
        <taxon>Pterygota</taxon>
        <taxon>Neoptera</taxon>
        <taxon>Paraneoptera</taxon>
        <taxon>Hemiptera</taxon>
        <taxon>Heteroptera</taxon>
        <taxon>Panheteroptera</taxon>
        <taxon>Cimicomorpha</taxon>
        <taxon>Miridae</taxon>
        <taxon>Mirini</taxon>
        <taxon>Lygus</taxon>
    </lineage>
</organism>
<accession>A0A0A9Y2M9</accession>